<reference evidence="3 4" key="1">
    <citation type="submission" date="2018-08" db="EMBL/GenBank/DDBJ databases">
        <title>Flavobacterium tibetense sp. nov., isolated from a wetland YonghuCo on Tibetan Plateau.</title>
        <authorList>
            <person name="Phurbu D."/>
            <person name="Lu H."/>
            <person name="Xing P."/>
        </authorList>
    </citation>
    <scope>NUCLEOTIDE SEQUENCE [LARGE SCALE GENOMIC DNA]</scope>
    <source>
        <strain evidence="3 4">DJC</strain>
    </source>
</reference>
<keyword evidence="1" id="KW-0732">Signal</keyword>
<feature type="domain" description="Lysozyme inhibitor LprI-like N-terminal" evidence="2">
    <location>
        <begin position="26"/>
        <end position="126"/>
    </location>
</feature>
<dbReference type="PANTHER" id="PTHR39176">
    <property type="entry name" value="PERIPLASMIC PROTEIN-RELATED"/>
    <property type="match status" value="1"/>
</dbReference>
<evidence type="ECO:0000313" key="3">
    <source>
        <dbReference type="EMBL" id="RGP37897.1"/>
    </source>
</evidence>
<dbReference type="EMBL" id="QWEY01000003">
    <property type="protein sequence ID" value="RGP37897.1"/>
    <property type="molecule type" value="Genomic_DNA"/>
</dbReference>
<evidence type="ECO:0000256" key="1">
    <source>
        <dbReference type="SAM" id="SignalP"/>
    </source>
</evidence>
<evidence type="ECO:0000259" key="2">
    <source>
        <dbReference type="Pfam" id="PF07007"/>
    </source>
</evidence>
<evidence type="ECO:0000313" key="4">
    <source>
        <dbReference type="Proteomes" id="UP000284547"/>
    </source>
</evidence>
<feature type="signal peptide" evidence="1">
    <location>
        <begin position="1"/>
        <end position="21"/>
    </location>
</feature>
<dbReference type="Proteomes" id="UP000284547">
    <property type="component" value="Unassembled WGS sequence"/>
</dbReference>
<gene>
    <name evidence="3" type="ORF">D1012_08405</name>
</gene>
<dbReference type="PANTHER" id="PTHR39176:SF1">
    <property type="entry name" value="PERIPLASMIC PROTEIN"/>
    <property type="match status" value="1"/>
</dbReference>
<accession>A0A411Z494</accession>
<name>A0A411Z494_9RHOB</name>
<protein>
    <submittedName>
        <fullName evidence="3">DUF1311 domain-containing protein</fullName>
    </submittedName>
</protein>
<sequence>MRIMTVMAVVFGAGFAGAAQAQTVDCDNAITQMEMNACAASAFNAADKDLNAAYARARSAMRRIDGELSASQAGAETALRDAQRAWITFRDNACLAEGFQMRGGSAEPLLVFGCKARLTEQRAQDLWTLAAGIEG</sequence>
<dbReference type="Pfam" id="PF07007">
    <property type="entry name" value="LprI"/>
    <property type="match status" value="1"/>
</dbReference>
<keyword evidence="4" id="KW-1185">Reference proteome</keyword>
<organism evidence="3 4">
    <name type="scientific">Pseudotabrizicola alkalilacus</name>
    <dbReference type="NCBI Taxonomy" id="2305252"/>
    <lineage>
        <taxon>Bacteria</taxon>
        <taxon>Pseudomonadati</taxon>
        <taxon>Pseudomonadota</taxon>
        <taxon>Alphaproteobacteria</taxon>
        <taxon>Rhodobacterales</taxon>
        <taxon>Paracoccaceae</taxon>
        <taxon>Pseudotabrizicola</taxon>
    </lineage>
</organism>
<dbReference type="InterPro" id="IPR009739">
    <property type="entry name" value="LprI-like_N"/>
</dbReference>
<dbReference type="Gene3D" id="1.20.1270.180">
    <property type="match status" value="1"/>
</dbReference>
<dbReference type="OrthoDB" id="7340239at2"/>
<dbReference type="AlphaFoldDB" id="A0A411Z494"/>
<comment type="caution">
    <text evidence="3">The sequence shown here is derived from an EMBL/GenBank/DDBJ whole genome shotgun (WGS) entry which is preliminary data.</text>
</comment>
<feature type="chain" id="PRO_5019190862" evidence="1">
    <location>
        <begin position="22"/>
        <end position="135"/>
    </location>
</feature>
<dbReference type="RefSeq" id="WP_118150994.1">
    <property type="nucleotide sequence ID" value="NZ_QWEY01000003.1"/>
</dbReference>
<proteinExistence type="predicted"/>